<accession>A0A9P8IFF7</accession>
<comment type="caution">
    <text evidence="1">The sequence shown here is derived from an EMBL/GenBank/DDBJ whole genome shotgun (WGS) entry which is preliminary data.</text>
</comment>
<proteinExistence type="predicted"/>
<organism evidence="1 2">
    <name type="scientific">Glutinoglossum americanum</name>
    <dbReference type="NCBI Taxonomy" id="1670608"/>
    <lineage>
        <taxon>Eukaryota</taxon>
        <taxon>Fungi</taxon>
        <taxon>Dikarya</taxon>
        <taxon>Ascomycota</taxon>
        <taxon>Pezizomycotina</taxon>
        <taxon>Geoglossomycetes</taxon>
        <taxon>Geoglossales</taxon>
        <taxon>Geoglossaceae</taxon>
        <taxon>Glutinoglossum</taxon>
    </lineage>
</organism>
<gene>
    <name evidence="1" type="ORF">FGG08_002251</name>
</gene>
<protein>
    <submittedName>
        <fullName evidence="1">Uncharacterized protein</fullName>
    </submittedName>
</protein>
<dbReference type="AlphaFoldDB" id="A0A9P8IFF7"/>
<sequence>MVYEKFSRDTGAGAACLTHTCEAAILEPIMIPDNGRVFVKSHYARTMEDLKAGLGLAERNIITMKPPQRQWAPYTVCGRLALTFRVSDVHNVNQLLLPLAL</sequence>
<keyword evidence="2" id="KW-1185">Reference proteome</keyword>
<name>A0A9P8IFF7_9PEZI</name>
<dbReference type="EMBL" id="JAGHQL010000033">
    <property type="protein sequence ID" value="KAH0543393.1"/>
    <property type="molecule type" value="Genomic_DNA"/>
</dbReference>
<reference evidence="1" key="1">
    <citation type="submission" date="2021-03" db="EMBL/GenBank/DDBJ databases">
        <title>Comparative genomics and phylogenomic investigation of the class Geoglossomycetes provide insights into ecological specialization and systematics.</title>
        <authorList>
            <person name="Melie T."/>
            <person name="Pirro S."/>
            <person name="Miller A.N."/>
            <person name="Quandt A."/>
        </authorList>
    </citation>
    <scope>NUCLEOTIDE SEQUENCE</scope>
    <source>
        <strain evidence="1">GBOQ0MN5Z8</strain>
    </source>
</reference>
<evidence type="ECO:0000313" key="1">
    <source>
        <dbReference type="EMBL" id="KAH0543393.1"/>
    </source>
</evidence>
<dbReference type="Proteomes" id="UP000698800">
    <property type="component" value="Unassembled WGS sequence"/>
</dbReference>
<evidence type="ECO:0000313" key="2">
    <source>
        <dbReference type="Proteomes" id="UP000698800"/>
    </source>
</evidence>